<evidence type="ECO:0000313" key="5">
    <source>
        <dbReference type="Proteomes" id="UP000754644"/>
    </source>
</evidence>
<dbReference type="InterPro" id="IPR002201">
    <property type="entry name" value="Glyco_trans_9"/>
</dbReference>
<dbReference type="GO" id="GO:0008713">
    <property type="term" value="F:ADP-heptose-lipopolysaccharide heptosyltransferase activity"/>
    <property type="evidence" value="ECO:0007669"/>
    <property type="project" value="TreeGrafter"/>
</dbReference>
<dbReference type="AlphaFoldDB" id="A0A972VVE5"/>
<comment type="caution">
    <text evidence="4">The sequence shown here is derived from an EMBL/GenBank/DDBJ whole genome shotgun (WGS) entry which is preliminary data.</text>
</comment>
<dbReference type="GO" id="GO:0009244">
    <property type="term" value="P:lipopolysaccharide core region biosynthetic process"/>
    <property type="evidence" value="ECO:0007669"/>
    <property type="project" value="TreeGrafter"/>
</dbReference>
<dbReference type="PANTHER" id="PTHR30160:SF1">
    <property type="entry name" value="LIPOPOLYSACCHARIDE 1,2-N-ACETYLGLUCOSAMINETRANSFERASE-RELATED"/>
    <property type="match status" value="1"/>
</dbReference>
<dbReference type="CDD" id="cd03789">
    <property type="entry name" value="GT9_LPS_heptosyltransferase"/>
    <property type="match status" value="1"/>
</dbReference>
<organism evidence="4 5">
    <name type="scientific">SAR86 cluster bacterium</name>
    <dbReference type="NCBI Taxonomy" id="2030880"/>
    <lineage>
        <taxon>Bacteria</taxon>
        <taxon>Pseudomonadati</taxon>
        <taxon>Pseudomonadota</taxon>
        <taxon>Gammaproteobacteria</taxon>
        <taxon>SAR86 cluster</taxon>
    </lineage>
</organism>
<dbReference type="EMBL" id="JABMOJ010000020">
    <property type="protein sequence ID" value="NQV63822.1"/>
    <property type="molecule type" value="Genomic_DNA"/>
</dbReference>
<accession>A0A972VVE5</accession>
<keyword evidence="2" id="KW-0808">Transferase</keyword>
<feature type="chain" id="PRO_5037192686" evidence="3">
    <location>
        <begin position="21"/>
        <end position="342"/>
    </location>
</feature>
<evidence type="ECO:0000256" key="2">
    <source>
        <dbReference type="ARBA" id="ARBA00022679"/>
    </source>
</evidence>
<dbReference type="Gene3D" id="3.40.50.2000">
    <property type="entry name" value="Glycogen Phosphorylase B"/>
    <property type="match status" value="2"/>
</dbReference>
<sequence length="342" mass="37062">MKLLLAIPTKFVGNMTIALAAIRAALDSGHDVTLLIDDNFTDLVRLAIGDEPKVLSYPRRQLAQGSTWARAKYYLRFVAQLRRDKYDTALDLDGTVVSARLVGLVRARVKIGPAFTSRTRNYQQLVPVNHLAQHCFDDYADMLRPLGISVPSGHYLNLPASPEVPTVTKKLGLETSRPIAVIHPSASAGKEYKQWSLAHFAELANWLDGVGWQVVIVGAGSAEQVRVEQLLAQTVATVVNACNQLSMTELVALCQAATVFVGNDSGPMHVATAAGCQVIALFGPSDSVRWNPKGPHVTVVRGVLPCGARCASELCDLSYQCMTSLTFKQVQAAVADLQLPFR</sequence>
<dbReference type="PANTHER" id="PTHR30160">
    <property type="entry name" value="TETRAACYLDISACCHARIDE 4'-KINASE-RELATED"/>
    <property type="match status" value="1"/>
</dbReference>
<proteinExistence type="predicted"/>
<gene>
    <name evidence="4" type="ORF">HQ497_00530</name>
</gene>
<keyword evidence="3" id="KW-0732">Signal</keyword>
<protein>
    <submittedName>
        <fullName evidence="4">Glycosyltransferase family 9 protein</fullName>
    </submittedName>
</protein>
<dbReference type="GO" id="GO:0005829">
    <property type="term" value="C:cytosol"/>
    <property type="evidence" value="ECO:0007669"/>
    <property type="project" value="TreeGrafter"/>
</dbReference>
<dbReference type="Proteomes" id="UP000754644">
    <property type="component" value="Unassembled WGS sequence"/>
</dbReference>
<evidence type="ECO:0000256" key="1">
    <source>
        <dbReference type="ARBA" id="ARBA00022676"/>
    </source>
</evidence>
<name>A0A972VVE5_9GAMM</name>
<dbReference type="Pfam" id="PF01075">
    <property type="entry name" value="Glyco_transf_9"/>
    <property type="match status" value="1"/>
</dbReference>
<evidence type="ECO:0000256" key="3">
    <source>
        <dbReference type="SAM" id="SignalP"/>
    </source>
</evidence>
<feature type="signal peptide" evidence="3">
    <location>
        <begin position="1"/>
        <end position="20"/>
    </location>
</feature>
<dbReference type="SUPFAM" id="SSF53756">
    <property type="entry name" value="UDP-Glycosyltransferase/glycogen phosphorylase"/>
    <property type="match status" value="1"/>
</dbReference>
<evidence type="ECO:0000313" key="4">
    <source>
        <dbReference type="EMBL" id="NQV63822.1"/>
    </source>
</evidence>
<keyword evidence="1" id="KW-0328">Glycosyltransferase</keyword>
<reference evidence="4" key="1">
    <citation type="submission" date="2020-05" db="EMBL/GenBank/DDBJ databases">
        <title>Sulfur intermediates as new biogeochemical hubs in an aquatic model microbial ecosystem.</title>
        <authorList>
            <person name="Vigneron A."/>
        </authorList>
    </citation>
    <scope>NUCLEOTIDE SEQUENCE</scope>
    <source>
        <strain evidence="4">Bin.250</strain>
    </source>
</reference>
<dbReference type="InterPro" id="IPR051199">
    <property type="entry name" value="LPS_LOS_Heptosyltrfase"/>
</dbReference>